<evidence type="ECO:0000313" key="2">
    <source>
        <dbReference type="EMBL" id="MCJ0765537.1"/>
    </source>
</evidence>
<evidence type="ECO:0000256" key="1">
    <source>
        <dbReference type="SAM" id="Phobius"/>
    </source>
</evidence>
<keyword evidence="1" id="KW-1133">Transmembrane helix</keyword>
<keyword evidence="3" id="KW-1185">Reference proteome</keyword>
<comment type="caution">
    <text evidence="2">The sequence shown here is derived from an EMBL/GenBank/DDBJ whole genome shotgun (WGS) entry which is preliminary data.</text>
</comment>
<keyword evidence="1" id="KW-0472">Membrane</keyword>
<proteinExistence type="predicted"/>
<keyword evidence="1" id="KW-0812">Transmembrane</keyword>
<evidence type="ECO:0000313" key="3">
    <source>
        <dbReference type="Proteomes" id="UP001139447"/>
    </source>
</evidence>
<dbReference type="Proteomes" id="UP001139447">
    <property type="component" value="Unassembled WGS sequence"/>
</dbReference>
<reference evidence="2" key="1">
    <citation type="submission" date="2022-03" db="EMBL/GenBank/DDBJ databases">
        <authorList>
            <person name="Woo C.Y."/>
        </authorList>
    </citation>
    <scope>NUCLEOTIDE SEQUENCE</scope>
    <source>
        <strain evidence="2">CYS-02</strain>
    </source>
</reference>
<name>A0A9X1VY14_9BURK</name>
<protein>
    <submittedName>
        <fullName evidence="2">Zinc ribbon domain-containing protein</fullName>
    </submittedName>
</protein>
<organism evidence="2 3">
    <name type="scientific">Variovorax terrae</name>
    <dbReference type="NCBI Taxonomy" id="2923278"/>
    <lineage>
        <taxon>Bacteria</taxon>
        <taxon>Pseudomonadati</taxon>
        <taxon>Pseudomonadota</taxon>
        <taxon>Betaproteobacteria</taxon>
        <taxon>Burkholderiales</taxon>
        <taxon>Comamonadaceae</taxon>
        <taxon>Variovorax</taxon>
    </lineage>
</organism>
<feature type="transmembrane region" description="Helical" evidence="1">
    <location>
        <begin position="129"/>
        <end position="151"/>
    </location>
</feature>
<feature type="transmembrane region" description="Helical" evidence="1">
    <location>
        <begin position="217"/>
        <end position="240"/>
    </location>
</feature>
<accession>A0A9X1VY14</accession>
<gene>
    <name evidence="2" type="ORF">MMF98_20175</name>
</gene>
<dbReference type="AlphaFoldDB" id="A0A9X1VY14"/>
<feature type="transmembrane region" description="Helical" evidence="1">
    <location>
        <begin position="158"/>
        <end position="179"/>
    </location>
</feature>
<sequence length="252" mass="27086">MYTRCPKCGHLPLPEDQAFPAACPACGVILAKVGQPLPARRREQAPQDDADEAESLRGQARALLLHVPERVDGLGWWLRVVLLAGFAVWGGVLIGLDYQDGEIAGAFLHIPLLVFHEAGHVIFRLLGEWMGVLGGSLSQLLMPLILAGALLVKKQDPFGAAIGTWLAGVSLLDLAPYMYDALHPQLMLLSGTTGEQGGHDWIYLFSSLDLLARAQRIGAAVHTLGALVVALSLVWGAWVLRLQRARLAESGA</sequence>
<dbReference type="EMBL" id="JALGBI010000003">
    <property type="protein sequence ID" value="MCJ0765537.1"/>
    <property type="molecule type" value="Genomic_DNA"/>
</dbReference>
<dbReference type="RefSeq" id="WP_243309040.1">
    <property type="nucleotide sequence ID" value="NZ_JALGBI010000003.1"/>
</dbReference>
<feature type="transmembrane region" description="Helical" evidence="1">
    <location>
        <begin position="76"/>
        <end position="96"/>
    </location>
</feature>